<dbReference type="InterPro" id="IPR007331">
    <property type="entry name" value="Htaa"/>
</dbReference>
<organism evidence="5 6">
    <name type="scientific">Streptomyces boetiae</name>
    <dbReference type="NCBI Taxonomy" id="3075541"/>
    <lineage>
        <taxon>Bacteria</taxon>
        <taxon>Bacillati</taxon>
        <taxon>Actinomycetota</taxon>
        <taxon>Actinomycetes</taxon>
        <taxon>Kitasatosporales</taxon>
        <taxon>Streptomycetaceae</taxon>
        <taxon>Streptomyces</taxon>
    </lineage>
</organism>
<accession>A0ABU2L4D6</accession>
<gene>
    <name evidence="5" type="ORF">RM780_04550</name>
</gene>
<feature type="compositionally biased region" description="Low complexity" evidence="1">
    <location>
        <begin position="458"/>
        <end position="469"/>
    </location>
</feature>
<feature type="region of interest" description="Disordered" evidence="1">
    <location>
        <begin position="213"/>
        <end position="261"/>
    </location>
</feature>
<dbReference type="EMBL" id="JAVREN010000004">
    <property type="protein sequence ID" value="MDT0306232.1"/>
    <property type="molecule type" value="Genomic_DNA"/>
</dbReference>
<keyword evidence="2" id="KW-0472">Membrane</keyword>
<sequence length="508" mass="51327">MLPARPPGTPRRAPRRAFLPAPPLALLLASLLALCLLPALSGTAHAAERTLAGGRLDWGIRSSFQTYVTGPIAGGSWSVSGGAATVGESQFRFHTARGSYDPGSGALTAGYTGGVRFTGHREEDGTYQLDLTVSDPTVRVDGATGTLHADVRSRDRSSGRVTEAAQVPLADLDFSGVDLRGGTRIAVTGIPATLTAEGARAFAGYYRAGDPLDPVSLTADSEDPALPPGATADPDEDEDEGGDGGSEAGGEDATDAGEPALAGGAVDWGVRRTFREYVTGPVAEGAWELSGGARDGGALFRFPAGEGTADLEAGTARAAFEGRVHFTGNGLDLALGGLTVTVAEGTGTLAADVTADGEALEDRPLVTFPAAAGDLEPEDGLILLQEVPTELTEEGAEALAGLYPPGTAMDPLTLALTTSGADLPPLPDLGSDPDGAATPAAGEEAERAGESGQREDAAPAADGSSGPGPAVWLAGGTGLLALAAATFLILRRARRTTTTPAAEENDRT</sequence>
<feature type="compositionally biased region" description="Acidic residues" evidence="1">
    <location>
        <begin position="233"/>
        <end position="242"/>
    </location>
</feature>
<dbReference type="Pfam" id="PF04213">
    <property type="entry name" value="HtaA"/>
    <property type="match status" value="2"/>
</dbReference>
<evidence type="ECO:0000256" key="1">
    <source>
        <dbReference type="SAM" id="MobiDB-lite"/>
    </source>
</evidence>
<keyword evidence="6" id="KW-1185">Reference proteome</keyword>
<feature type="chain" id="PRO_5045882284" evidence="3">
    <location>
        <begin position="47"/>
        <end position="508"/>
    </location>
</feature>
<dbReference type="RefSeq" id="WP_311629150.1">
    <property type="nucleotide sequence ID" value="NZ_JAVREN010000004.1"/>
</dbReference>
<feature type="transmembrane region" description="Helical" evidence="2">
    <location>
        <begin position="470"/>
        <end position="490"/>
    </location>
</feature>
<evidence type="ECO:0000313" key="6">
    <source>
        <dbReference type="Proteomes" id="UP001183388"/>
    </source>
</evidence>
<feature type="domain" description="Htaa" evidence="4">
    <location>
        <begin position="264"/>
        <end position="414"/>
    </location>
</feature>
<evidence type="ECO:0000313" key="5">
    <source>
        <dbReference type="EMBL" id="MDT0306232.1"/>
    </source>
</evidence>
<comment type="caution">
    <text evidence="5">The sequence shown here is derived from an EMBL/GenBank/DDBJ whole genome shotgun (WGS) entry which is preliminary data.</text>
</comment>
<protein>
    <submittedName>
        <fullName evidence="5">HtaA domain-containing protein</fullName>
    </submittedName>
</protein>
<evidence type="ECO:0000259" key="4">
    <source>
        <dbReference type="Pfam" id="PF04213"/>
    </source>
</evidence>
<feature type="region of interest" description="Disordered" evidence="1">
    <location>
        <begin position="417"/>
        <end position="469"/>
    </location>
</feature>
<keyword evidence="2" id="KW-0812">Transmembrane</keyword>
<keyword evidence="3" id="KW-0732">Signal</keyword>
<evidence type="ECO:0000256" key="3">
    <source>
        <dbReference type="SAM" id="SignalP"/>
    </source>
</evidence>
<feature type="compositionally biased region" description="Basic and acidic residues" evidence="1">
    <location>
        <begin position="444"/>
        <end position="457"/>
    </location>
</feature>
<proteinExistence type="predicted"/>
<feature type="compositionally biased region" description="Low complexity" evidence="1">
    <location>
        <begin position="419"/>
        <end position="442"/>
    </location>
</feature>
<dbReference type="Proteomes" id="UP001183388">
    <property type="component" value="Unassembled WGS sequence"/>
</dbReference>
<reference evidence="6" key="1">
    <citation type="submission" date="2023-07" db="EMBL/GenBank/DDBJ databases">
        <title>30 novel species of actinomycetes from the DSMZ collection.</title>
        <authorList>
            <person name="Nouioui I."/>
        </authorList>
    </citation>
    <scope>NUCLEOTIDE SEQUENCE [LARGE SCALE GENOMIC DNA]</scope>
    <source>
        <strain evidence="6">DSM 44917</strain>
    </source>
</reference>
<feature type="signal peptide" evidence="3">
    <location>
        <begin position="1"/>
        <end position="46"/>
    </location>
</feature>
<name>A0ABU2L4D6_9ACTN</name>
<keyword evidence="2" id="KW-1133">Transmembrane helix</keyword>
<feature type="domain" description="Htaa" evidence="4">
    <location>
        <begin position="54"/>
        <end position="218"/>
    </location>
</feature>
<evidence type="ECO:0000256" key="2">
    <source>
        <dbReference type="SAM" id="Phobius"/>
    </source>
</evidence>